<name>A0A0E9QP59_ANGAN</name>
<organism evidence="1">
    <name type="scientific">Anguilla anguilla</name>
    <name type="common">European freshwater eel</name>
    <name type="synonym">Muraena anguilla</name>
    <dbReference type="NCBI Taxonomy" id="7936"/>
    <lineage>
        <taxon>Eukaryota</taxon>
        <taxon>Metazoa</taxon>
        <taxon>Chordata</taxon>
        <taxon>Craniata</taxon>
        <taxon>Vertebrata</taxon>
        <taxon>Euteleostomi</taxon>
        <taxon>Actinopterygii</taxon>
        <taxon>Neopterygii</taxon>
        <taxon>Teleostei</taxon>
        <taxon>Anguilliformes</taxon>
        <taxon>Anguillidae</taxon>
        <taxon>Anguilla</taxon>
    </lineage>
</organism>
<sequence>MNQSYTSEIIDFPLPKKPFSVFCAPSIHKENITESSSVVFLKNYYFKKQKKTLVMSGGRFVGCVSKI</sequence>
<reference evidence="1" key="1">
    <citation type="submission" date="2014-11" db="EMBL/GenBank/DDBJ databases">
        <authorList>
            <person name="Amaro Gonzalez C."/>
        </authorList>
    </citation>
    <scope>NUCLEOTIDE SEQUENCE</scope>
</reference>
<reference evidence="1" key="2">
    <citation type="journal article" date="2015" name="Fish Shellfish Immunol.">
        <title>Early steps in the European eel (Anguilla anguilla)-Vibrio vulnificus interaction in the gills: Role of the RtxA13 toxin.</title>
        <authorList>
            <person name="Callol A."/>
            <person name="Pajuelo D."/>
            <person name="Ebbesson L."/>
            <person name="Teles M."/>
            <person name="MacKenzie S."/>
            <person name="Amaro C."/>
        </authorList>
    </citation>
    <scope>NUCLEOTIDE SEQUENCE</scope>
</reference>
<evidence type="ECO:0000313" key="1">
    <source>
        <dbReference type="EMBL" id="JAH18065.1"/>
    </source>
</evidence>
<accession>A0A0E9QP59</accession>
<proteinExistence type="predicted"/>
<dbReference type="AlphaFoldDB" id="A0A0E9QP59"/>
<protein>
    <submittedName>
        <fullName evidence="1">Uncharacterized protein</fullName>
    </submittedName>
</protein>
<dbReference type="EMBL" id="GBXM01090512">
    <property type="protein sequence ID" value="JAH18065.1"/>
    <property type="molecule type" value="Transcribed_RNA"/>
</dbReference>